<keyword evidence="2" id="KW-0732">Signal</keyword>
<name>A0A6A4HDI8_9AGAR</name>
<sequence length="153" mass="16888">MLFNSRLCLVCLVFKLTISHGIQKEHTKLSVPVPPAVPFHVPIAAVGSESEDSDESSSKSESGSEESVGITWEPLPMDVDGLEQFGLVTGYNHANDFPAPLLDGFDANLKDLGIHDQMEKKEPWPIPILEDIADGDDEDEEDDYNNIGHIDWE</sequence>
<proteinExistence type="predicted"/>
<feature type="region of interest" description="Disordered" evidence="1">
    <location>
        <begin position="123"/>
        <end position="153"/>
    </location>
</feature>
<organism evidence="3 4">
    <name type="scientific">Gymnopus androsaceus JB14</name>
    <dbReference type="NCBI Taxonomy" id="1447944"/>
    <lineage>
        <taxon>Eukaryota</taxon>
        <taxon>Fungi</taxon>
        <taxon>Dikarya</taxon>
        <taxon>Basidiomycota</taxon>
        <taxon>Agaricomycotina</taxon>
        <taxon>Agaricomycetes</taxon>
        <taxon>Agaricomycetidae</taxon>
        <taxon>Agaricales</taxon>
        <taxon>Marasmiineae</taxon>
        <taxon>Omphalotaceae</taxon>
        <taxon>Gymnopus</taxon>
    </lineage>
</organism>
<protein>
    <submittedName>
        <fullName evidence="3">Uncharacterized protein</fullName>
    </submittedName>
</protein>
<feature type="chain" id="PRO_5025421292" evidence="2">
    <location>
        <begin position="22"/>
        <end position="153"/>
    </location>
</feature>
<dbReference type="EMBL" id="ML769525">
    <property type="protein sequence ID" value="KAE9395753.1"/>
    <property type="molecule type" value="Genomic_DNA"/>
</dbReference>
<dbReference type="Proteomes" id="UP000799118">
    <property type="component" value="Unassembled WGS sequence"/>
</dbReference>
<evidence type="ECO:0000313" key="3">
    <source>
        <dbReference type="EMBL" id="KAE9395753.1"/>
    </source>
</evidence>
<evidence type="ECO:0000256" key="2">
    <source>
        <dbReference type="SAM" id="SignalP"/>
    </source>
</evidence>
<gene>
    <name evidence="3" type="ORF">BT96DRAFT_942172</name>
</gene>
<feature type="region of interest" description="Disordered" evidence="1">
    <location>
        <begin position="46"/>
        <end position="73"/>
    </location>
</feature>
<evidence type="ECO:0000313" key="4">
    <source>
        <dbReference type="Proteomes" id="UP000799118"/>
    </source>
</evidence>
<accession>A0A6A4HDI8</accession>
<feature type="compositionally biased region" description="Acidic residues" evidence="1">
    <location>
        <begin position="131"/>
        <end position="144"/>
    </location>
</feature>
<reference evidence="3" key="1">
    <citation type="journal article" date="2019" name="Environ. Microbiol.">
        <title>Fungal ecological strategies reflected in gene transcription - a case study of two litter decomposers.</title>
        <authorList>
            <person name="Barbi F."/>
            <person name="Kohler A."/>
            <person name="Barry K."/>
            <person name="Baskaran P."/>
            <person name="Daum C."/>
            <person name="Fauchery L."/>
            <person name="Ihrmark K."/>
            <person name="Kuo A."/>
            <person name="LaButti K."/>
            <person name="Lipzen A."/>
            <person name="Morin E."/>
            <person name="Grigoriev I.V."/>
            <person name="Henrissat B."/>
            <person name="Lindahl B."/>
            <person name="Martin F."/>
        </authorList>
    </citation>
    <scope>NUCLEOTIDE SEQUENCE</scope>
    <source>
        <strain evidence="3">JB14</strain>
    </source>
</reference>
<keyword evidence="4" id="KW-1185">Reference proteome</keyword>
<feature type="signal peptide" evidence="2">
    <location>
        <begin position="1"/>
        <end position="21"/>
    </location>
</feature>
<dbReference type="AlphaFoldDB" id="A0A6A4HDI8"/>
<evidence type="ECO:0000256" key="1">
    <source>
        <dbReference type="SAM" id="MobiDB-lite"/>
    </source>
</evidence>